<comment type="caution">
    <text evidence="1">The sequence shown here is derived from an EMBL/GenBank/DDBJ whole genome shotgun (WGS) entry which is preliminary data.</text>
</comment>
<dbReference type="InParanoid" id="A0A0V0R2D3"/>
<dbReference type="AlphaFoldDB" id="A0A0V0R2D3"/>
<reference evidence="1 2" key="1">
    <citation type="journal article" date="2015" name="Sci. Rep.">
        <title>Genome of the facultative scuticociliatosis pathogen Pseudocohnilembus persalinus provides insight into its virulence through horizontal gene transfer.</title>
        <authorList>
            <person name="Xiong J."/>
            <person name="Wang G."/>
            <person name="Cheng J."/>
            <person name="Tian M."/>
            <person name="Pan X."/>
            <person name="Warren A."/>
            <person name="Jiang C."/>
            <person name="Yuan D."/>
            <person name="Miao W."/>
        </authorList>
    </citation>
    <scope>NUCLEOTIDE SEQUENCE [LARGE SCALE GENOMIC DNA]</scope>
    <source>
        <strain evidence="1">36N120E</strain>
    </source>
</reference>
<dbReference type="Proteomes" id="UP000054937">
    <property type="component" value="Unassembled WGS sequence"/>
</dbReference>
<dbReference type="EMBL" id="LDAU01000060">
    <property type="protein sequence ID" value="KRX08641.1"/>
    <property type="molecule type" value="Genomic_DNA"/>
</dbReference>
<keyword evidence="2" id="KW-1185">Reference proteome</keyword>
<gene>
    <name evidence="1" type="ORF">PPERSA_03512</name>
</gene>
<organism evidence="1 2">
    <name type="scientific">Pseudocohnilembus persalinus</name>
    <name type="common">Ciliate</name>
    <dbReference type="NCBI Taxonomy" id="266149"/>
    <lineage>
        <taxon>Eukaryota</taxon>
        <taxon>Sar</taxon>
        <taxon>Alveolata</taxon>
        <taxon>Ciliophora</taxon>
        <taxon>Intramacronucleata</taxon>
        <taxon>Oligohymenophorea</taxon>
        <taxon>Scuticociliatia</taxon>
        <taxon>Philasterida</taxon>
        <taxon>Pseudocohnilembidae</taxon>
        <taxon>Pseudocohnilembus</taxon>
    </lineage>
</organism>
<name>A0A0V0R2D3_PSEPJ</name>
<protein>
    <submittedName>
        <fullName evidence="1">Uncharacterized protein</fullName>
    </submittedName>
</protein>
<dbReference type="OMA" id="IEDVPYG"/>
<proteinExistence type="predicted"/>
<dbReference type="OrthoDB" id="285876at2759"/>
<evidence type="ECO:0000313" key="2">
    <source>
        <dbReference type="Proteomes" id="UP000054937"/>
    </source>
</evidence>
<sequence>MKIGGLQYENNAFYSKQDWQGLYPQKWNGGKLHLKPADTLNSQQQNQNIPFRPPKRPIQPNQSQIYQYKPHNKQFKGLNGKTTEQSQHKYGVKHVQFNPSQKKSRPELRHLSMQKSDHLEDINYGIKTYEHANQTRGQTWNVENQMNKKQRLIHLDDKRNLISCASLGDKPYKYPENSSDFFKSGGLIPGSSIKARQIKRTS</sequence>
<accession>A0A0V0R2D3</accession>
<evidence type="ECO:0000313" key="1">
    <source>
        <dbReference type="EMBL" id="KRX08641.1"/>
    </source>
</evidence>